<dbReference type="Proteomes" id="UP001374584">
    <property type="component" value="Unassembled WGS sequence"/>
</dbReference>
<sequence length="471" mass="53521">MAMLKWEERLHRGFSSWKWIIQELYLVLGNIYTRHGMLEEADELRRLMGINGVGKETRRRGYVAEIQFATNSVEGSKEQSLWCHGEKLALAFGLMVLPPRSPRKTRVQFVGLLVFEGSQNGVQNGLALPEETKMVSVKELVESNCRSVPSNYISLISPEDSILYETENVPTIDFSQLTSSNPIERSKAIQQLGDACRDWGFFMLINHCVPETLREKVLRATQSFFDLSEEEKKEYAGEKVLDPIRYGTSFNVMVDKALFWRDYLKCHVHPHLHVPSKPHGFSETVDEYIRKSRELVGELLKGICESLGLEENYIHKRLNIELGTQLLIANFYPPCPKPELTMGLPAHTDHGLLTLLLQNQLGGLQIQHKGKWIPVNPLPNSFLVNTGDHLEILTNGKYKSVLHRAVVNTKATRISIATAHGAPLEIIVGPAPEFIGDDNPEAYRAIKYGDYIQFQQSHELDRRSCLDHIRI</sequence>
<dbReference type="PROSITE" id="PS51471">
    <property type="entry name" value="FE2OG_OXY"/>
    <property type="match status" value="1"/>
</dbReference>
<proteinExistence type="inferred from homology"/>
<evidence type="ECO:0000256" key="10">
    <source>
        <dbReference type="RuleBase" id="RU003682"/>
    </source>
</evidence>
<name>A0AAN9NGS9_PHACN</name>
<evidence type="ECO:0000256" key="5">
    <source>
        <dbReference type="ARBA" id="ARBA00022723"/>
    </source>
</evidence>
<dbReference type="InterPro" id="IPR044861">
    <property type="entry name" value="IPNS-like_FE2OG_OXY"/>
</dbReference>
<comment type="caution">
    <text evidence="12">The sequence shown here is derived from an EMBL/GenBank/DDBJ whole genome shotgun (WGS) entry which is preliminary data.</text>
</comment>
<evidence type="ECO:0000256" key="8">
    <source>
        <dbReference type="ARBA" id="ARBA00023242"/>
    </source>
</evidence>
<comment type="function">
    <text evidence="9">Involved in the regulation of shoot development and salicylic acid (SA) homeostasis.</text>
</comment>
<organism evidence="12 13">
    <name type="scientific">Phaseolus coccineus</name>
    <name type="common">Scarlet runner bean</name>
    <name type="synonym">Phaseolus multiflorus</name>
    <dbReference type="NCBI Taxonomy" id="3886"/>
    <lineage>
        <taxon>Eukaryota</taxon>
        <taxon>Viridiplantae</taxon>
        <taxon>Streptophyta</taxon>
        <taxon>Embryophyta</taxon>
        <taxon>Tracheophyta</taxon>
        <taxon>Spermatophyta</taxon>
        <taxon>Magnoliopsida</taxon>
        <taxon>eudicotyledons</taxon>
        <taxon>Gunneridae</taxon>
        <taxon>Pentapetalae</taxon>
        <taxon>rosids</taxon>
        <taxon>fabids</taxon>
        <taxon>Fabales</taxon>
        <taxon>Fabaceae</taxon>
        <taxon>Papilionoideae</taxon>
        <taxon>50 kb inversion clade</taxon>
        <taxon>NPAAA clade</taxon>
        <taxon>indigoferoid/millettioid clade</taxon>
        <taxon>Phaseoleae</taxon>
        <taxon>Phaseolus</taxon>
    </lineage>
</organism>
<keyword evidence="4" id="KW-0963">Cytoplasm</keyword>
<dbReference type="InterPro" id="IPR050295">
    <property type="entry name" value="Plant_2OG-oxidoreductases"/>
</dbReference>
<protein>
    <recommendedName>
        <fullName evidence="11">Fe2OG dioxygenase domain-containing protein</fullName>
    </recommendedName>
</protein>
<dbReference type="SUPFAM" id="SSF51197">
    <property type="entry name" value="Clavaminate synthase-like"/>
    <property type="match status" value="1"/>
</dbReference>
<evidence type="ECO:0000256" key="1">
    <source>
        <dbReference type="ARBA" id="ARBA00004123"/>
    </source>
</evidence>
<dbReference type="PANTHER" id="PTHR47991">
    <property type="entry name" value="OXOGLUTARATE/IRON-DEPENDENT DIOXYGENASE"/>
    <property type="match status" value="1"/>
</dbReference>
<dbReference type="AlphaFoldDB" id="A0AAN9NGS9"/>
<dbReference type="InterPro" id="IPR027443">
    <property type="entry name" value="IPNS-like_sf"/>
</dbReference>
<dbReference type="GO" id="GO:0031418">
    <property type="term" value="F:L-ascorbic acid binding"/>
    <property type="evidence" value="ECO:0007669"/>
    <property type="project" value="UniProtKB-KW"/>
</dbReference>
<dbReference type="Pfam" id="PF14226">
    <property type="entry name" value="DIOX_N"/>
    <property type="match status" value="1"/>
</dbReference>
<evidence type="ECO:0000313" key="12">
    <source>
        <dbReference type="EMBL" id="KAK7372990.1"/>
    </source>
</evidence>
<evidence type="ECO:0000256" key="4">
    <source>
        <dbReference type="ARBA" id="ARBA00022490"/>
    </source>
</evidence>
<keyword evidence="13" id="KW-1185">Reference proteome</keyword>
<dbReference type="GO" id="GO:0005634">
    <property type="term" value="C:nucleus"/>
    <property type="evidence" value="ECO:0007669"/>
    <property type="project" value="UniProtKB-SubCell"/>
</dbReference>
<evidence type="ECO:0000256" key="7">
    <source>
        <dbReference type="ARBA" id="ARBA00023004"/>
    </source>
</evidence>
<comment type="similarity">
    <text evidence="3 10">Belongs to the iron/ascorbate-dependent oxidoreductase family.</text>
</comment>
<dbReference type="EMBL" id="JAYMYR010000003">
    <property type="protein sequence ID" value="KAK7372990.1"/>
    <property type="molecule type" value="Genomic_DNA"/>
</dbReference>
<dbReference type="GO" id="GO:0016491">
    <property type="term" value="F:oxidoreductase activity"/>
    <property type="evidence" value="ECO:0007669"/>
    <property type="project" value="UniProtKB-KW"/>
</dbReference>
<dbReference type="InterPro" id="IPR026992">
    <property type="entry name" value="DIOX_N"/>
</dbReference>
<evidence type="ECO:0000256" key="3">
    <source>
        <dbReference type="ARBA" id="ARBA00008056"/>
    </source>
</evidence>
<reference evidence="12 13" key="1">
    <citation type="submission" date="2024-01" db="EMBL/GenBank/DDBJ databases">
        <title>The genomes of 5 underutilized Papilionoideae crops provide insights into root nodulation and disease resistanc.</title>
        <authorList>
            <person name="Jiang F."/>
        </authorList>
    </citation>
    <scope>NUCLEOTIDE SEQUENCE [LARGE SCALE GENOMIC DNA]</scope>
    <source>
        <strain evidence="12">JINMINGXINNONG_FW02</strain>
        <tissue evidence="12">Leaves</tissue>
    </source>
</reference>
<comment type="subcellular location">
    <subcellularLocation>
        <location evidence="2">Cytoplasm</location>
    </subcellularLocation>
    <subcellularLocation>
        <location evidence="1">Nucleus</location>
    </subcellularLocation>
</comment>
<keyword evidence="6" id="KW-0847">Vitamin C</keyword>
<dbReference type="Pfam" id="PF03171">
    <property type="entry name" value="2OG-FeII_Oxy"/>
    <property type="match status" value="1"/>
</dbReference>
<keyword evidence="7 10" id="KW-0408">Iron</keyword>
<evidence type="ECO:0000256" key="9">
    <source>
        <dbReference type="ARBA" id="ARBA00059922"/>
    </source>
</evidence>
<evidence type="ECO:0000256" key="6">
    <source>
        <dbReference type="ARBA" id="ARBA00022896"/>
    </source>
</evidence>
<dbReference type="GO" id="GO:0005737">
    <property type="term" value="C:cytoplasm"/>
    <property type="evidence" value="ECO:0007669"/>
    <property type="project" value="UniProtKB-SubCell"/>
</dbReference>
<keyword evidence="8" id="KW-0539">Nucleus</keyword>
<keyword evidence="5 10" id="KW-0479">Metal-binding</keyword>
<dbReference type="InterPro" id="IPR005123">
    <property type="entry name" value="Oxoglu/Fe-dep_dioxygenase_dom"/>
</dbReference>
<gene>
    <name evidence="12" type="ORF">VNO80_06383</name>
</gene>
<evidence type="ECO:0000313" key="13">
    <source>
        <dbReference type="Proteomes" id="UP001374584"/>
    </source>
</evidence>
<dbReference type="GO" id="GO:0046872">
    <property type="term" value="F:metal ion binding"/>
    <property type="evidence" value="ECO:0007669"/>
    <property type="project" value="UniProtKB-KW"/>
</dbReference>
<dbReference type="Gene3D" id="2.60.120.330">
    <property type="entry name" value="B-lactam Antibiotic, Isopenicillin N Synthase, Chain"/>
    <property type="match status" value="1"/>
</dbReference>
<feature type="domain" description="Fe2OG dioxygenase" evidence="11">
    <location>
        <begin position="322"/>
        <end position="422"/>
    </location>
</feature>
<accession>A0AAN9NGS9</accession>
<evidence type="ECO:0000256" key="2">
    <source>
        <dbReference type="ARBA" id="ARBA00004496"/>
    </source>
</evidence>
<keyword evidence="10" id="KW-0560">Oxidoreductase</keyword>
<dbReference type="FunFam" id="2.60.120.330:FF:000015">
    <property type="entry name" value="Protein DMR6-LIKE OXYGENASE 1"/>
    <property type="match status" value="1"/>
</dbReference>
<evidence type="ECO:0000259" key="11">
    <source>
        <dbReference type="PROSITE" id="PS51471"/>
    </source>
</evidence>